<accession>A0A2S8GKH4</accession>
<dbReference type="Proteomes" id="UP000237819">
    <property type="component" value="Unassembled WGS sequence"/>
</dbReference>
<dbReference type="PANTHER" id="PTHR34512">
    <property type="entry name" value="CELL SURFACE PROTEIN"/>
    <property type="match status" value="1"/>
</dbReference>
<dbReference type="Gene3D" id="2.130.10.10">
    <property type="entry name" value="YVTN repeat-like/Quinoprotein amine dehydrogenase"/>
    <property type="match status" value="2"/>
</dbReference>
<evidence type="ECO:0000259" key="2">
    <source>
        <dbReference type="Pfam" id="PF13360"/>
    </source>
</evidence>
<gene>
    <name evidence="3" type="ORF">C5Y93_17405</name>
</gene>
<dbReference type="InterPro" id="IPR011047">
    <property type="entry name" value="Quinoprotein_ADH-like_sf"/>
</dbReference>
<reference evidence="3 4" key="1">
    <citation type="submission" date="2018-02" db="EMBL/GenBank/DDBJ databases">
        <title>Comparative genomes isolates from brazilian mangrove.</title>
        <authorList>
            <person name="Araujo J.E."/>
            <person name="Taketani R.G."/>
            <person name="Silva M.C.P."/>
            <person name="Loureco M.V."/>
            <person name="Andreote F.D."/>
        </authorList>
    </citation>
    <scope>NUCLEOTIDE SEQUENCE [LARGE SCALE GENOMIC DNA]</scope>
    <source>
        <strain evidence="3 4">Nap-Phe MGV</strain>
    </source>
</reference>
<feature type="region of interest" description="Disordered" evidence="1">
    <location>
        <begin position="1"/>
        <end position="81"/>
    </location>
</feature>
<evidence type="ECO:0000256" key="1">
    <source>
        <dbReference type="SAM" id="MobiDB-lite"/>
    </source>
</evidence>
<comment type="caution">
    <text evidence="3">The sequence shown here is derived from an EMBL/GenBank/DDBJ whole genome shotgun (WGS) entry which is preliminary data.</text>
</comment>
<sequence length="805" mass="87891">MKKEPEPKKTTAAEEPAKEEPKAETTAEAKPAETEPAETKPAETKPAEAKPVAEVASAKKTTTAASSESGSQADPQDWLYFRGPEFNGVSRATGLPDSWDPKGGEGSNVLWKRDIGSRSTPVVMNGKLYLLATAEQGTPREGERVICLDANTGEPIWENRFNVYLSDVPVERVGWSSVTADPETNTVFALGVAGHFQCIDADTGKTKWLHKMHEEFGLLTTYGGRTNFPIVYEDLVIISGIVIGWGDMAKPAHRFMGLNKETGEVVWFTETTPLPYDTTYSAPSIKIVNGIPQYVVGAGDGKIWSMQPRTGQHNWSFAFAARGLYGTPIIEGDTVFMAQGEENVRPREEDGKIVIDVDNTMGAVVAVDATQTGDISVTGQKWKVVELNGNRSAPLYVNGKLYVIDDRAKLFILDPATGEQLFKKVPLGTKMFASPLYADGKIYTITENGRYYVLGIEEDGNVDILTKGRLPEGDGLASPICAQGKIYFTTTAAIYCVGDEGKEAGFSGLPETPQEDPVSEDPEPAHVQVIPAETLIYPGDSVDYRVKLFNSRGQFLKDVDSAKFSVEGPAKISEAGKLTANEDASHAPAYVTAKVDDLTGSARLRIVPELPWSFDFEDITIDEKAGKGEPPITWVGARYRHIVREEDGNKVMVKITTIPKGTRSQSWMGHSDLHDYTIEADVMGHELDGQLPDIGLIAQGYEFILMGNESKARALTWITQQRIAKDVPFTLEPGVWYHTKLKVSNQDDGTALAQGKAWKKGEEEPEEWMVEVVDDVPNTTGSPGLFGNAKTGEIFLDNIKVTPNS</sequence>
<proteinExistence type="predicted"/>
<dbReference type="Pfam" id="PF13360">
    <property type="entry name" value="PQQ_2"/>
    <property type="match status" value="2"/>
</dbReference>
<dbReference type="PANTHER" id="PTHR34512:SF30">
    <property type="entry name" value="OUTER MEMBRANE PROTEIN ASSEMBLY FACTOR BAMB"/>
    <property type="match status" value="1"/>
</dbReference>
<evidence type="ECO:0000313" key="4">
    <source>
        <dbReference type="Proteomes" id="UP000237819"/>
    </source>
</evidence>
<dbReference type="GO" id="GO:0004674">
    <property type="term" value="F:protein serine/threonine kinase activity"/>
    <property type="evidence" value="ECO:0007669"/>
    <property type="project" value="UniProtKB-KW"/>
</dbReference>
<dbReference type="InterPro" id="IPR015943">
    <property type="entry name" value="WD40/YVTN_repeat-like_dom_sf"/>
</dbReference>
<feature type="compositionally biased region" description="Basic and acidic residues" evidence="1">
    <location>
        <begin position="1"/>
        <end position="48"/>
    </location>
</feature>
<keyword evidence="3" id="KW-0808">Transferase</keyword>
<feature type="domain" description="Pyrrolo-quinoline quinone repeat" evidence="2">
    <location>
        <begin position="143"/>
        <end position="343"/>
    </location>
</feature>
<keyword evidence="3" id="KW-0723">Serine/threonine-protein kinase</keyword>
<keyword evidence="3" id="KW-0418">Kinase</keyword>
<organism evidence="3 4">
    <name type="scientific">Blastopirellula marina</name>
    <dbReference type="NCBI Taxonomy" id="124"/>
    <lineage>
        <taxon>Bacteria</taxon>
        <taxon>Pseudomonadati</taxon>
        <taxon>Planctomycetota</taxon>
        <taxon>Planctomycetia</taxon>
        <taxon>Pirellulales</taxon>
        <taxon>Pirellulaceae</taxon>
        <taxon>Blastopirellula</taxon>
    </lineage>
</organism>
<name>A0A2S8GKH4_9BACT</name>
<protein>
    <submittedName>
        <fullName evidence="3">Serine/threonine protein kinase</fullName>
    </submittedName>
</protein>
<dbReference type="AlphaFoldDB" id="A0A2S8GKH4"/>
<dbReference type="InterPro" id="IPR002372">
    <property type="entry name" value="PQQ_rpt_dom"/>
</dbReference>
<dbReference type="OrthoDB" id="244732at2"/>
<feature type="compositionally biased region" description="Low complexity" evidence="1">
    <location>
        <begin position="49"/>
        <end position="69"/>
    </location>
</feature>
<dbReference type="SUPFAM" id="SSF50998">
    <property type="entry name" value="Quinoprotein alcohol dehydrogenase-like"/>
    <property type="match status" value="1"/>
</dbReference>
<evidence type="ECO:0000313" key="3">
    <source>
        <dbReference type="EMBL" id="PQO44932.1"/>
    </source>
</evidence>
<feature type="domain" description="Pyrrolo-quinoline quinone repeat" evidence="2">
    <location>
        <begin position="362"/>
        <end position="461"/>
    </location>
</feature>
<dbReference type="EMBL" id="PUHZ01000017">
    <property type="protein sequence ID" value="PQO44932.1"/>
    <property type="molecule type" value="Genomic_DNA"/>
</dbReference>